<dbReference type="SUPFAM" id="SSF55166">
    <property type="entry name" value="Hedgehog/DD-peptidase"/>
    <property type="match status" value="1"/>
</dbReference>
<dbReference type="Proteomes" id="UP000571017">
    <property type="component" value="Unassembled WGS sequence"/>
</dbReference>
<evidence type="ECO:0000313" key="2">
    <source>
        <dbReference type="EMBL" id="MBA2176427.1"/>
    </source>
</evidence>
<dbReference type="InterPro" id="IPR009045">
    <property type="entry name" value="Zn_M74/Hedgehog-like"/>
</dbReference>
<comment type="caution">
    <text evidence="2">The sequence shown here is derived from an EMBL/GenBank/DDBJ whole genome shotgun (WGS) entry which is preliminary data.</text>
</comment>
<protein>
    <submittedName>
        <fullName evidence="2">M15 family metallopeptidase</fullName>
    </submittedName>
</protein>
<dbReference type="PANTHER" id="PTHR34385">
    <property type="entry name" value="D-ALANYL-D-ALANINE CARBOXYPEPTIDASE"/>
    <property type="match status" value="1"/>
</dbReference>
<keyword evidence="3" id="KW-1185">Reference proteome</keyword>
<evidence type="ECO:0000259" key="1">
    <source>
        <dbReference type="Pfam" id="PF13539"/>
    </source>
</evidence>
<dbReference type="InterPro" id="IPR052179">
    <property type="entry name" value="DD-CPase-like"/>
</dbReference>
<dbReference type="GO" id="GO:0008233">
    <property type="term" value="F:peptidase activity"/>
    <property type="evidence" value="ECO:0007669"/>
    <property type="project" value="InterPro"/>
</dbReference>
<sequence length="187" mass="21436">MFVGCLAVLLFVVFPKADPSPIFKSYSYKEEKVKEDVPLPTMLHPLVEKYRDELVASVKKKGIDVVITEGHRTEERQNELYARGRSTDGQVVTNAQAGESYHNYGLAIDFALRTPNGDVVWDTERDDNENGEADWMEVVAVAKDMGFEWGGDWRNFKDYPHLQMDFGLSIRELKRGERPKVEEYADE</sequence>
<dbReference type="EMBL" id="JACEFG010000003">
    <property type="protein sequence ID" value="MBA2176427.1"/>
    <property type="molecule type" value="Genomic_DNA"/>
</dbReference>
<feature type="domain" description="Peptidase M15C" evidence="1">
    <location>
        <begin position="94"/>
        <end position="164"/>
    </location>
</feature>
<dbReference type="InterPro" id="IPR039561">
    <property type="entry name" value="Peptidase_M15C"/>
</dbReference>
<accession>A0A838CWL0</accession>
<dbReference type="PANTHER" id="PTHR34385:SF1">
    <property type="entry name" value="PEPTIDOGLYCAN L-ALANYL-D-GLUTAMATE ENDOPEPTIDASE CWLK"/>
    <property type="match status" value="1"/>
</dbReference>
<dbReference type="CDD" id="cd14845">
    <property type="entry name" value="L-Ala-D-Glu_peptidase_like"/>
    <property type="match status" value="1"/>
</dbReference>
<proteinExistence type="predicted"/>
<dbReference type="AlphaFoldDB" id="A0A838CWL0"/>
<name>A0A838CWL0_9BACI</name>
<gene>
    <name evidence="2" type="ORF">H0266_16130</name>
</gene>
<reference evidence="2 3" key="1">
    <citation type="journal article" date="2004" name="Extremophiles">
        <title>Halobacillus locisalis sp. nov., a halophilic bacterium isolated from a marine solar saltern of the Yellow Sea in Korea.</title>
        <authorList>
            <person name="Yoon J.H."/>
            <person name="Kang K.H."/>
            <person name="Oh T.K."/>
            <person name="Park Y.H."/>
        </authorList>
    </citation>
    <scope>NUCLEOTIDE SEQUENCE [LARGE SCALE GENOMIC DNA]</scope>
    <source>
        <strain evidence="2 3">KCTC 3788</strain>
    </source>
</reference>
<dbReference type="Pfam" id="PF13539">
    <property type="entry name" value="Peptidase_M15_4"/>
    <property type="match status" value="1"/>
</dbReference>
<dbReference type="Gene3D" id="3.30.1380.10">
    <property type="match status" value="1"/>
</dbReference>
<organism evidence="2 3">
    <name type="scientific">Halobacillus locisalis</name>
    <dbReference type="NCBI Taxonomy" id="220753"/>
    <lineage>
        <taxon>Bacteria</taxon>
        <taxon>Bacillati</taxon>
        <taxon>Bacillota</taxon>
        <taxon>Bacilli</taxon>
        <taxon>Bacillales</taxon>
        <taxon>Bacillaceae</taxon>
        <taxon>Halobacillus</taxon>
    </lineage>
</organism>
<evidence type="ECO:0000313" key="3">
    <source>
        <dbReference type="Proteomes" id="UP000571017"/>
    </source>
</evidence>